<dbReference type="Gene3D" id="1.25.40.10">
    <property type="entry name" value="Tetratricopeptide repeat domain"/>
    <property type="match status" value="1"/>
</dbReference>
<dbReference type="Gene3D" id="3.10.450.50">
    <property type="match status" value="1"/>
</dbReference>
<evidence type="ECO:0000256" key="4">
    <source>
        <dbReference type="ARBA" id="ARBA00023136"/>
    </source>
</evidence>
<dbReference type="SUPFAM" id="SSF48452">
    <property type="entry name" value="TPR-like"/>
    <property type="match status" value="1"/>
</dbReference>
<feature type="repeat" description="TPR" evidence="5">
    <location>
        <begin position="784"/>
        <end position="817"/>
    </location>
</feature>
<evidence type="ECO:0000256" key="5">
    <source>
        <dbReference type="PROSITE-ProRule" id="PRU00339"/>
    </source>
</evidence>
<dbReference type="PANTHER" id="PTHR12745:SF6">
    <property type="entry name" value="PROTEIN ST7 HOMOLOG"/>
    <property type="match status" value="1"/>
</dbReference>
<protein>
    <recommendedName>
        <fullName evidence="9">Tetratricopeptide repeat protein</fullName>
    </recommendedName>
</protein>
<name>A0AA43XPF5_9CLOT</name>
<evidence type="ECO:0000313" key="7">
    <source>
        <dbReference type="EMBL" id="NBG89360.1"/>
    </source>
</evidence>
<dbReference type="InterPro" id="IPR019734">
    <property type="entry name" value="TPR_rpt"/>
</dbReference>
<evidence type="ECO:0000313" key="8">
    <source>
        <dbReference type="Proteomes" id="UP000449710"/>
    </source>
</evidence>
<dbReference type="InterPro" id="IPR007311">
    <property type="entry name" value="ST7"/>
</dbReference>
<evidence type="ECO:0000256" key="3">
    <source>
        <dbReference type="ARBA" id="ARBA00022989"/>
    </source>
</evidence>
<feature type="compositionally biased region" description="Basic and acidic residues" evidence="6">
    <location>
        <begin position="643"/>
        <end position="652"/>
    </location>
</feature>
<dbReference type="InterPro" id="IPR011990">
    <property type="entry name" value="TPR-like_helical_dom_sf"/>
</dbReference>
<keyword evidence="3" id="KW-1133">Transmembrane helix</keyword>
<keyword evidence="5" id="KW-0802">TPR repeat</keyword>
<dbReference type="SUPFAM" id="SSF103642">
    <property type="entry name" value="Sec-C motif"/>
    <property type="match status" value="1"/>
</dbReference>
<dbReference type="PANTHER" id="PTHR12745">
    <property type="entry name" value="SUPPRESSION OF TUMORIGENICITY 7"/>
    <property type="match status" value="1"/>
</dbReference>
<feature type="region of interest" description="Disordered" evidence="6">
    <location>
        <begin position="198"/>
        <end position="227"/>
    </location>
</feature>
<dbReference type="InterPro" id="IPR004027">
    <property type="entry name" value="SEC_C_motif"/>
</dbReference>
<feature type="compositionally biased region" description="Acidic residues" evidence="6">
    <location>
        <begin position="653"/>
        <end position="666"/>
    </location>
</feature>
<dbReference type="AlphaFoldDB" id="A0AA43XPF5"/>
<feature type="region of interest" description="Disordered" evidence="6">
    <location>
        <begin position="643"/>
        <end position="666"/>
    </location>
</feature>
<evidence type="ECO:0000256" key="1">
    <source>
        <dbReference type="ARBA" id="ARBA00004141"/>
    </source>
</evidence>
<comment type="subcellular location">
    <subcellularLocation>
        <location evidence="1">Membrane</location>
        <topology evidence="1">Multi-pass membrane protein</topology>
    </subcellularLocation>
</comment>
<evidence type="ECO:0008006" key="9">
    <source>
        <dbReference type="Google" id="ProtNLM"/>
    </source>
</evidence>
<accession>A0AA43XPF5</accession>
<dbReference type="EMBL" id="SUMG01000022">
    <property type="protein sequence ID" value="NBG89360.1"/>
    <property type="molecule type" value="Genomic_DNA"/>
</dbReference>
<evidence type="ECO:0000256" key="2">
    <source>
        <dbReference type="ARBA" id="ARBA00022692"/>
    </source>
</evidence>
<reference evidence="7 8" key="1">
    <citation type="submission" date="2019-04" db="EMBL/GenBank/DDBJ databases">
        <title>Isachenkonia alkalipeptolytica gen. nov. sp. nov. a new anaerobic, alkiliphilic organothrophic bacterium capable to reduce synthesized ferrihydrite isolated from a soda lake.</title>
        <authorList>
            <person name="Toshchakov S.V."/>
            <person name="Zavarzina D.G."/>
            <person name="Zhilina T.N."/>
            <person name="Kostrikina N.A."/>
            <person name="Kublanov I.V."/>
        </authorList>
    </citation>
    <scope>NUCLEOTIDE SEQUENCE [LARGE SCALE GENOMIC DNA]</scope>
    <source>
        <strain evidence="7 8">Z-1701</strain>
    </source>
</reference>
<dbReference type="RefSeq" id="WP_160722945.1">
    <property type="nucleotide sequence ID" value="NZ_SUMG01000022.1"/>
</dbReference>
<gene>
    <name evidence="7" type="ORF">ISALK_12750</name>
</gene>
<dbReference type="Pfam" id="PF04184">
    <property type="entry name" value="ST7"/>
    <property type="match status" value="1"/>
</dbReference>
<keyword evidence="2" id="KW-0812">Transmembrane</keyword>
<dbReference type="Proteomes" id="UP000449710">
    <property type="component" value="Unassembled WGS sequence"/>
</dbReference>
<dbReference type="PROSITE" id="PS50005">
    <property type="entry name" value="TPR"/>
    <property type="match status" value="1"/>
</dbReference>
<keyword evidence="4" id="KW-0472">Membrane</keyword>
<comment type="caution">
    <text evidence="7">The sequence shown here is derived from an EMBL/GenBank/DDBJ whole genome shotgun (WGS) entry which is preliminary data.</text>
</comment>
<keyword evidence="8" id="KW-1185">Reference proteome</keyword>
<proteinExistence type="predicted"/>
<organism evidence="7 8">
    <name type="scientific">Isachenkonia alkalipeptolytica</name>
    <dbReference type="NCBI Taxonomy" id="2565777"/>
    <lineage>
        <taxon>Bacteria</taxon>
        <taxon>Bacillati</taxon>
        <taxon>Bacillota</taxon>
        <taxon>Clostridia</taxon>
        <taxon>Eubacteriales</taxon>
        <taxon>Clostridiaceae</taxon>
        <taxon>Isachenkonia</taxon>
    </lineage>
</organism>
<sequence length="938" mass="108745">MNQLKEYIIALTNLYGAVHKEKVMEIYNSQNKDRVSLKEIEVMLKNPPVDLEAFAVYTEGEYFIHEAIFMIDNLEDMLRKKKGKPHYVPHKNELLKYMDEEHFEKTGEYKALVKYVKKNFLKNQPERAEELCEEIHKILHVGPDMQEVMNTLNYWGIDFKDMDQLNELTALLMKFANNIRIWENNGHTPEEISRKFEKPNMKPLPKKPFDFKKTGNGEGDNGDEAVGTKKVGRNEPCPCGSGKKYKKCCGKSENVISLFGDEITPEEALEVRRLFFIYSEPKIAKVIGKMHDQFGTGPLSLAYQKDAEFLFIEWLVMEYPYEGDQSLFDLFLEDMKGKMDRRLLQKLESWKKSYLSVYEVIDDREERVILVKDIFTYEEKVVGLDEGDPSSKVGDMQVTRLVPVAGVYEYFFGAFYLPLKLRDLFVHLLKMDKKKYNKTWEALLKENGDRLVQLIADMFKNDQKKDQKKEHLKSDNKLKGINDYLEIPAFTPKEIEEVESILRLDWKKDIYREEARLFIEKSQGIYLPIDIISGLYMWWDYTEFEAPGFRKQGVWAAALNELIDELYNYYHYDSRSEIADTYGVSASSVGTYYYRLWDFVELHHAGIKALRKKTPLDKASKKKIGPAIEGIIKSLKELSESKKKDAKNKGLEDDSQMDLEYDPGMDLEDDSHKELKNSSRVGLEDNPISATTVSKNAKAQDLIYDAWESRSPTEIIHLAKKALEIDPRCADAYVLLAEHRAKNVEEAITYYQKGIQAGEKALGKTFFKENQGHFWGILETRPYMRAKMGLGMSLLEKKEYSHGAEVLEEMLKLNPNDNQGVRSPLVIAYFMEKDYSKAKALLDRYDEDFLSDWSYNKALQVFCDEGETQEAKRRLKNAIKKNPHVPKYLLGEKRLPDTPPEAYSLGGEEEAIIYAIYGKKAWLKTPGAVAWLHKNIKK</sequence>
<dbReference type="GO" id="GO:0016020">
    <property type="term" value="C:membrane"/>
    <property type="evidence" value="ECO:0007669"/>
    <property type="project" value="UniProtKB-SubCell"/>
</dbReference>
<evidence type="ECO:0000256" key="6">
    <source>
        <dbReference type="SAM" id="MobiDB-lite"/>
    </source>
</evidence>
<dbReference type="Pfam" id="PF02810">
    <property type="entry name" value="SEC-C"/>
    <property type="match status" value="1"/>
</dbReference>